<evidence type="ECO:0000256" key="5">
    <source>
        <dbReference type="SAM" id="MobiDB-lite"/>
    </source>
</evidence>
<evidence type="ECO:0000256" key="1">
    <source>
        <dbReference type="ARBA" id="ARBA00004141"/>
    </source>
</evidence>
<dbReference type="PANTHER" id="PTHR24222:SF60">
    <property type="entry name" value="ABC TRANSPORTER B FAMILY MEMBER 9"/>
    <property type="match status" value="1"/>
</dbReference>
<dbReference type="PANTHER" id="PTHR24222">
    <property type="entry name" value="ABC TRANSPORTER B FAMILY"/>
    <property type="match status" value="1"/>
</dbReference>
<protein>
    <recommendedName>
        <fullName evidence="7">ABC transmembrane type-1 domain-containing protein</fullName>
    </recommendedName>
</protein>
<evidence type="ECO:0000256" key="6">
    <source>
        <dbReference type="SAM" id="Phobius"/>
    </source>
</evidence>
<evidence type="ECO:0000256" key="3">
    <source>
        <dbReference type="ARBA" id="ARBA00022989"/>
    </source>
</evidence>
<keyword evidence="2 6" id="KW-0812">Transmembrane</keyword>
<dbReference type="InterPro" id="IPR011527">
    <property type="entry name" value="ABC1_TM_dom"/>
</dbReference>
<dbReference type="InterPro" id="IPR039421">
    <property type="entry name" value="Type_1_exporter"/>
</dbReference>
<proteinExistence type="predicted"/>
<dbReference type="InterPro" id="IPR036640">
    <property type="entry name" value="ABC1_TM_sf"/>
</dbReference>
<evidence type="ECO:0000313" key="9">
    <source>
        <dbReference type="Proteomes" id="UP000324705"/>
    </source>
</evidence>
<dbReference type="EMBL" id="LT934115">
    <property type="protein sequence ID" value="VAH62899.1"/>
    <property type="molecule type" value="Genomic_DNA"/>
</dbReference>
<dbReference type="Pfam" id="PF00664">
    <property type="entry name" value="ABC_membrane"/>
    <property type="match status" value="1"/>
</dbReference>
<keyword evidence="9" id="KW-1185">Reference proteome</keyword>
<accession>A0A9R0VLG6</accession>
<dbReference type="AlphaFoldDB" id="A0A9R0VLG6"/>
<feature type="transmembrane region" description="Helical" evidence="6">
    <location>
        <begin position="268"/>
        <end position="292"/>
    </location>
</feature>
<dbReference type="GO" id="GO:0005886">
    <property type="term" value="C:plasma membrane"/>
    <property type="evidence" value="ECO:0007669"/>
    <property type="project" value="TreeGrafter"/>
</dbReference>
<sequence>MGDEAMRDRGEEEETEGMERKDAGATKKVAFFGMFRYARRADVALMGVGTVAAMVNGMSEPLMTVVFAAVIESFGGSDDSAVLHRVSKVVVYYIYLGIGTALASFLQVSCWTMAGERQSARIRSLYLEAVLKQDVSFFDVEMTTGEAISRMSADTVLVQDALGEKVGKYAQLLTTFVGGFVIGFIRGWMLALVMLACIPPSILSFATVSRLRAQISARRQASYDDAGNVVEQSIRAIRTVVSFNGEKKAVALYNALIKKAYKATVLEGLVTGLGIGCIFCVVFCSYSLAFWYGAKLIISKGYTGGQVINVVFAILTGSM</sequence>
<dbReference type="GO" id="GO:0140359">
    <property type="term" value="F:ABC-type transporter activity"/>
    <property type="evidence" value="ECO:0007669"/>
    <property type="project" value="InterPro"/>
</dbReference>
<feature type="domain" description="ABC transmembrane type-1" evidence="7">
    <location>
        <begin position="48"/>
        <end position="319"/>
    </location>
</feature>
<name>A0A9R0VLG6_TRITD</name>
<evidence type="ECO:0000313" key="8">
    <source>
        <dbReference type="EMBL" id="VAH62899.1"/>
    </source>
</evidence>
<reference evidence="8 9" key="1">
    <citation type="submission" date="2017-09" db="EMBL/GenBank/DDBJ databases">
        <authorList>
            <consortium name="International Durum Wheat Genome Sequencing Consortium (IDWGSC)"/>
            <person name="Milanesi L."/>
        </authorList>
    </citation>
    <scope>NUCLEOTIDE SEQUENCE [LARGE SCALE GENOMIC DNA]</scope>
    <source>
        <strain evidence="9">cv. Svevo</strain>
    </source>
</reference>
<dbReference type="Gramene" id="TRITD3Av1G172540.34">
    <property type="protein sequence ID" value="TRITD3Av1G172540.34"/>
    <property type="gene ID" value="TRITD3Av1G172540"/>
</dbReference>
<dbReference type="Proteomes" id="UP000324705">
    <property type="component" value="Chromosome 3A"/>
</dbReference>
<feature type="compositionally biased region" description="Basic and acidic residues" evidence="5">
    <location>
        <begin position="1"/>
        <end position="10"/>
    </location>
</feature>
<keyword evidence="3 6" id="KW-1133">Transmembrane helix</keyword>
<comment type="subcellular location">
    <subcellularLocation>
        <location evidence="1">Membrane</location>
        <topology evidence="1">Multi-pass membrane protein</topology>
    </subcellularLocation>
</comment>
<dbReference type="CDD" id="cd18577">
    <property type="entry name" value="ABC_6TM_Pgp_ABCB1_D1_like"/>
    <property type="match status" value="1"/>
</dbReference>
<dbReference type="GO" id="GO:0005524">
    <property type="term" value="F:ATP binding"/>
    <property type="evidence" value="ECO:0007669"/>
    <property type="project" value="InterPro"/>
</dbReference>
<feature type="transmembrane region" description="Helical" evidence="6">
    <location>
        <begin position="91"/>
        <end position="114"/>
    </location>
</feature>
<dbReference type="Gene3D" id="1.20.1560.10">
    <property type="entry name" value="ABC transporter type 1, transmembrane domain"/>
    <property type="match status" value="1"/>
</dbReference>
<evidence type="ECO:0000256" key="4">
    <source>
        <dbReference type="ARBA" id="ARBA00023136"/>
    </source>
</evidence>
<feature type="transmembrane region" description="Helical" evidence="6">
    <location>
        <begin position="43"/>
        <end position="71"/>
    </location>
</feature>
<dbReference type="SUPFAM" id="SSF90123">
    <property type="entry name" value="ABC transporter transmembrane region"/>
    <property type="match status" value="1"/>
</dbReference>
<organism evidence="8 9">
    <name type="scientific">Triticum turgidum subsp. durum</name>
    <name type="common">Durum wheat</name>
    <name type="synonym">Triticum durum</name>
    <dbReference type="NCBI Taxonomy" id="4567"/>
    <lineage>
        <taxon>Eukaryota</taxon>
        <taxon>Viridiplantae</taxon>
        <taxon>Streptophyta</taxon>
        <taxon>Embryophyta</taxon>
        <taxon>Tracheophyta</taxon>
        <taxon>Spermatophyta</taxon>
        <taxon>Magnoliopsida</taxon>
        <taxon>Liliopsida</taxon>
        <taxon>Poales</taxon>
        <taxon>Poaceae</taxon>
        <taxon>BOP clade</taxon>
        <taxon>Pooideae</taxon>
        <taxon>Triticodae</taxon>
        <taxon>Triticeae</taxon>
        <taxon>Triticinae</taxon>
        <taxon>Triticum</taxon>
    </lineage>
</organism>
<feature type="region of interest" description="Disordered" evidence="5">
    <location>
        <begin position="1"/>
        <end position="21"/>
    </location>
</feature>
<dbReference type="PROSITE" id="PS50929">
    <property type="entry name" value="ABC_TM1F"/>
    <property type="match status" value="1"/>
</dbReference>
<gene>
    <name evidence="8" type="ORF">TRITD_3Av1G172540</name>
</gene>
<evidence type="ECO:0000259" key="7">
    <source>
        <dbReference type="PROSITE" id="PS50929"/>
    </source>
</evidence>
<keyword evidence="4 6" id="KW-0472">Membrane</keyword>
<evidence type="ECO:0000256" key="2">
    <source>
        <dbReference type="ARBA" id="ARBA00022692"/>
    </source>
</evidence>